<evidence type="ECO:0000259" key="3">
    <source>
        <dbReference type="Pfam" id="PF16344"/>
    </source>
</evidence>
<feature type="domain" description="Protein FecR C-terminal" evidence="3">
    <location>
        <begin position="271"/>
        <end position="338"/>
    </location>
</feature>
<accession>A0A5M6DA89</accession>
<evidence type="ECO:0000256" key="1">
    <source>
        <dbReference type="SAM" id="Phobius"/>
    </source>
</evidence>
<dbReference type="Pfam" id="PF16344">
    <property type="entry name" value="FecR_C"/>
    <property type="match status" value="1"/>
</dbReference>
<keyword evidence="1" id="KW-1133">Transmembrane helix</keyword>
<dbReference type="EMBL" id="VWSF01000016">
    <property type="protein sequence ID" value="KAA5542889.1"/>
    <property type="molecule type" value="Genomic_DNA"/>
</dbReference>
<dbReference type="RefSeq" id="WP_150090614.1">
    <property type="nucleotide sequence ID" value="NZ_VWSF01000016.1"/>
</dbReference>
<dbReference type="PANTHER" id="PTHR30273:SF2">
    <property type="entry name" value="PROTEIN FECR"/>
    <property type="match status" value="1"/>
</dbReference>
<organism evidence="4 5">
    <name type="scientific">Adhaeribacter rhizoryzae</name>
    <dbReference type="NCBI Taxonomy" id="2607907"/>
    <lineage>
        <taxon>Bacteria</taxon>
        <taxon>Pseudomonadati</taxon>
        <taxon>Bacteroidota</taxon>
        <taxon>Cytophagia</taxon>
        <taxon>Cytophagales</taxon>
        <taxon>Hymenobacteraceae</taxon>
        <taxon>Adhaeribacter</taxon>
    </lineage>
</organism>
<proteinExistence type="predicted"/>
<dbReference type="InterPro" id="IPR032508">
    <property type="entry name" value="FecR_C"/>
</dbReference>
<gene>
    <name evidence="4" type="ORF">F0145_18290</name>
</gene>
<dbReference type="GO" id="GO:0016989">
    <property type="term" value="F:sigma factor antagonist activity"/>
    <property type="evidence" value="ECO:0007669"/>
    <property type="project" value="TreeGrafter"/>
</dbReference>
<evidence type="ECO:0000313" key="5">
    <source>
        <dbReference type="Proteomes" id="UP000323426"/>
    </source>
</evidence>
<dbReference type="Proteomes" id="UP000323426">
    <property type="component" value="Unassembled WGS sequence"/>
</dbReference>
<dbReference type="Gene3D" id="3.55.50.30">
    <property type="match status" value="1"/>
</dbReference>
<keyword evidence="5" id="KW-1185">Reference proteome</keyword>
<dbReference type="Pfam" id="PF04773">
    <property type="entry name" value="FecR"/>
    <property type="match status" value="1"/>
</dbReference>
<protein>
    <submittedName>
        <fullName evidence="4">DUF4974 domain-containing protein</fullName>
    </submittedName>
</protein>
<dbReference type="InterPro" id="IPR006860">
    <property type="entry name" value="FecR"/>
</dbReference>
<feature type="transmembrane region" description="Helical" evidence="1">
    <location>
        <begin position="103"/>
        <end position="124"/>
    </location>
</feature>
<sequence length="351" mass="40395">MEPTDKYKYYAADDFANDEKFWLWVVENDSAQTTFWTNFLRENPGKQVEIEKARELVLSLNQPQNNFSEARVKQLWQRIETTRASLPNPEPARVYSLNNYRRPWFAAAAMITLLLVSGALYWFWLKNPTPVTLATTFGERKEFRLPDGSKILLNANSNIRYYDNWGSDQDREVWLTGEGFFSIQPKQNKQKFIVHAGKVNIKVLGTTFNVNHRRQAVKVLLQTGKISLGLKNAEKPLLLKPGDFVTYHQGTTFTRETVDPEHYLAWKNNLLSFKAESLENIFQLLRDNYNLQITTEDLGILQRKFTGTVPADDLSVLFLGLQDGYNLNIKQEGNNILIKSKTPAPDLPATK</sequence>
<dbReference type="Gene3D" id="2.60.120.1440">
    <property type="match status" value="1"/>
</dbReference>
<name>A0A5M6DA89_9BACT</name>
<feature type="domain" description="FecR protein" evidence="2">
    <location>
        <begin position="132"/>
        <end position="226"/>
    </location>
</feature>
<dbReference type="AlphaFoldDB" id="A0A5M6DA89"/>
<keyword evidence="1" id="KW-0472">Membrane</keyword>
<reference evidence="4 5" key="1">
    <citation type="submission" date="2019-09" db="EMBL/GenBank/DDBJ databases">
        <title>Genome sequence and assembly of Adhaeribacter sp.</title>
        <authorList>
            <person name="Chhetri G."/>
        </authorList>
    </citation>
    <scope>NUCLEOTIDE SEQUENCE [LARGE SCALE GENOMIC DNA]</scope>
    <source>
        <strain evidence="4 5">DK36</strain>
    </source>
</reference>
<evidence type="ECO:0000313" key="4">
    <source>
        <dbReference type="EMBL" id="KAA5542889.1"/>
    </source>
</evidence>
<dbReference type="PIRSF" id="PIRSF018266">
    <property type="entry name" value="FecR"/>
    <property type="match status" value="1"/>
</dbReference>
<evidence type="ECO:0000259" key="2">
    <source>
        <dbReference type="Pfam" id="PF04773"/>
    </source>
</evidence>
<comment type="caution">
    <text evidence="4">The sequence shown here is derived from an EMBL/GenBank/DDBJ whole genome shotgun (WGS) entry which is preliminary data.</text>
</comment>
<dbReference type="InterPro" id="IPR012373">
    <property type="entry name" value="Ferrdict_sens_TM"/>
</dbReference>
<keyword evidence="1" id="KW-0812">Transmembrane</keyword>
<dbReference type="PANTHER" id="PTHR30273">
    <property type="entry name" value="PERIPLASMIC SIGNAL SENSOR AND SIGMA FACTOR ACTIVATOR FECR-RELATED"/>
    <property type="match status" value="1"/>
</dbReference>